<evidence type="ECO:0000256" key="2">
    <source>
        <dbReference type="ARBA" id="ARBA00022519"/>
    </source>
</evidence>
<sequence>MKKRKIEIAVISDVHLGTYGCHADELITYLNSIKPKKLILNGDIIDIWQFKKRYFPSAHLKVLRKIIGMASKGTEVYYITGNHDEMLRKFAPTAMGNFNIVNKMVLNLDGKKAWIFHGDVFDISIQKAKWLAKLGGWGYDLLILMNSFVNWCLIKIGREKYSLSKKIKNSVKGAVKYINNFEKTAAELAIENDYDYVICGHIHQPKKEIIETKQGSTTYLNSGDWIENLTALEYSFKRWRIYHYSHDKLSPFFVDEDLKEMDMNELIASITEQAEENGYNYPENPTNPKDGDDDLLDNQGFFKDSDGM</sequence>
<dbReference type="PANTHER" id="PTHR34990:SF2">
    <property type="entry name" value="BLL8164 PROTEIN"/>
    <property type="match status" value="1"/>
</dbReference>
<evidence type="ECO:0000313" key="9">
    <source>
        <dbReference type="Proteomes" id="UP000191680"/>
    </source>
</evidence>
<dbReference type="GO" id="GO:0016020">
    <property type="term" value="C:membrane"/>
    <property type="evidence" value="ECO:0007669"/>
    <property type="project" value="GOC"/>
</dbReference>
<reference evidence="8 9" key="1">
    <citation type="submission" date="2016-12" db="EMBL/GenBank/DDBJ databases">
        <authorList>
            <person name="Song W.-J."/>
            <person name="Kurnit D.M."/>
        </authorList>
    </citation>
    <scope>NUCLEOTIDE SEQUENCE [LARGE SCALE GENOMIC DNA]</scope>
    <source>
        <strain evidence="8 9">HSG9</strain>
    </source>
</reference>
<keyword evidence="4" id="KW-0472">Membrane</keyword>
<dbReference type="GO" id="GO:0009245">
    <property type="term" value="P:lipid A biosynthetic process"/>
    <property type="evidence" value="ECO:0007669"/>
    <property type="project" value="TreeGrafter"/>
</dbReference>
<dbReference type="OrthoDB" id="9802481at2"/>
<protein>
    <submittedName>
        <fullName evidence="8">UDP-2,3-diacylglucosamine hydrolase</fullName>
    </submittedName>
</protein>
<dbReference type="GO" id="GO:0046872">
    <property type="term" value="F:metal ion binding"/>
    <property type="evidence" value="ECO:0007669"/>
    <property type="project" value="UniProtKB-KW"/>
</dbReference>
<keyword evidence="3" id="KW-0479">Metal-binding</keyword>
<evidence type="ECO:0000256" key="6">
    <source>
        <dbReference type="SAM" id="MobiDB-lite"/>
    </source>
</evidence>
<evidence type="ECO:0000256" key="3">
    <source>
        <dbReference type="ARBA" id="ARBA00022723"/>
    </source>
</evidence>
<dbReference type="CDD" id="cd07398">
    <property type="entry name" value="MPP_YbbF-LpxH"/>
    <property type="match status" value="1"/>
</dbReference>
<keyword evidence="5" id="KW-0464">Manganese</keyword>
<dbReference type="SUPFAM" id="SSF56300">
    <property type="entry name" value="Metallo-dependent phosphatases"/>
    <property type="match status" value="1"/>
</dbReference>
<feature type="domain" description="Calcineurin-like phosphoesterase" evidence="7">
    <location>
        <begin position="8"/>
        <end position="205"/>
    </location>
</feature>
<dbReference type="AlphaFoldDB" id="A0A1V6LSV6"/>
<dbReference type="RefSeq" id="WP_080318378.1">
    <property type="nucleotide sequence ID" value="NZ_MTBC01000003.1"/>
</dbReference>
<dbReference type="GO" id="GO:0008758">
    <property type="term" value="F:UDP-2,3-diacylglucosamine hydrolase activity"/>
    <property type="evidence" value="ECO:0007669"/>
    <property type="project" value="TreeGrafter"/>
</dbReference>
<evidence type="ECO:0000256" key="1">
    <source>
        <dbReference type="ARBA" id="ARBA00022475"/>
    </source>
</evidence>
<dbReference type="InterPro" id="IPR043461">
    <property type="entry name" value="LpxH-like"/>
</dbReference>
<name>A0A1V6LSV6_9FLAO</name>
<dbReference type="Pfam" id="PF00149">
    <property type="entry name" value="Metallophos"/>
    <property type="match status" value="1"/>
</dbReference>
<evidence type="ECO:0000256" key="4">
    <source>
        <dbReference type="ARBA" id="ARBA00023136"/>
    </source>
</evidence>
<comment type="caution">
    <text evidence="8">The sequence shown here is derived from an EMBL/GenBank/DDBJ whole genome shotgun (WGS) entry which is preliminary data.</text>
</comment>
<dbReference type="InterPro" id="IPR004843">
    <property type="entry name" value="Calcineurin-like_PHP"/>
</dbReference>
<keyword evidence="8" id="KW-0378">Hydrolase</keyword>
<dbReference type="EMBL" id="MTBC01000003">
    <property type="protein sequence ID" value="OQD43255.1"/>
    <property type="molecule type" value="Genomic_DNA"/>
</dbReference>
<keyword evidence="9" id="KW-1185">Reference proteome</keyword>
<accession>A0A1V6LSV6</accession>
<feature type="region of interest" description="Disordered" evidence="6">
    <location>
        <begin position="274"/>
        <end position="308"/>
    </location>
</feature>
<dbReference type="InterPro" id="IPR029052">
    <property type="entry name" value="Metallo-depent_PP-like"/>
</dbReference>
<organism evidence="8 9">
    <name type="scientific">Croceivirga radicis</name>
    <dbReference type="NCBI Taxonomy" id="1929488"/>
    <lineage>
        <taxon>Bacteria</taxon>
        <taxon>Pseudomonadati</taxon>
        <taxon>Bacteroidota</taxon>
        <taxon>Flavobacteriia</taxon>
        <taxon>Flavobacteriales</taxon>
        <taxon>Flavobacteriaceae</taxon>
        <taxon>Croceivirga</taxon>
    </lineage>
</organism>
<proteinExistence type="predicted"/>
<keyword evidence="1" id="KW-1003">Cell membrane</keyword>
<keyword evidence="2" id="KW-0997">Cell inner membrane</keyword>
<evidence type="ECO:0000256" key="5">
    <source>
        <dbReference type="ARBA" id="ARBA00023211"/>
    </source>
</evidence>
<dbReference type="Gene3D" id="3.60.21.10">
    <property type="match status" value="1"/>
</dbReference>
<evidence type="ECO:0000313" key="8">
    <source>
        <dbReference type="EMBL" id="OQD43255.1"/>
    </source>
</evidence>
<dbReference type="PANTHER" id="PTHR34990">
    <property type="entry name" value="UDP-2,3-DIACYLGLUCOSAMINE HYDROLASE-RELATED"/>
    <property type="match status" value="1"/>
</dbReference>
<evidence type="ECO:0000259" key="7">
    <source>
        <dbReference type="Pfam" id="PF00149"/>
    </source>
</evidence>
<dbReference type="Proteomes" id="UP000191680">
    <property type="component" value="Unassembled WGS sequence"/>
</dbReference>
<gene>
    <name evidence="8" type="ORF">BUL40_05300</name>
</gene>